<dbReference type="InterPro" id="IPR050790">
    <property type="entry name" value="ExbB/TolQ_transport"/>
</dbReference>
<feature type="transmembrane region" description="Helical" evidence="7">
    <location>
        <begin position="55"/>
        <end position="77"/>
    </location>
</feature>
<evidence type="ECO:0000256" key="5">
    <source>
        <dbReference type="ARBA" id="ARBA00023136"/>
    </source>
</evidence>
<feature type="domain" description="MotA/TolQ/ExbB proton channel" evidence="8">
    <location>
        <begin position="139"/>
        <end position="236"/>
    </location>
</feature>
<feature type="transmembrane region" description="Helical" evidence="7">
    <location>
        <begin position="155"/>
        <end position="182"/>
    </location>
</feature>
<dbReference type="GO" id="GO:0017038">
    <property type="term" value="P:protein import"/>
    <property type="evidence" value="ECO:0007669"/>
    <property type="project" value="TreeGrafter"/>
</dbReference>
<comment type="similarity">
    <text evidence="6">Belongs to the exbB/tolQ family.</text>
</comment>
<feature type="transmembrane region" description="Helical" evidence="7">
    <location>
        <begin position="202"/>
        <end position="226"/>
    </location>
</feature>
<evidence type="ECO:0000256" key="4">
    <source>
        <dbReference type="ARBA" id="ARBA00022989"/>
    </source>
</evidence>
<keyword evidence="10" id="KW-1185">Reference proteome</keyword>
<protein>
    <submittedName>
        <fullName evidence="9">MotA/TolQ/ExbB proton channel family protein</fullName>
    </submittedName>
</protein>
<accession>A0A6G7VAU5</accession>
<sequence>MSPTPSLPRPSKLDTGTPAELVRPLVVALLLSLALYPTLVHLIALQTLPEWVGRYWANGYCRFMLALFGWVLIYAALQWIGIDVERGALVQGAKGASRIDGWLAFLSGREGDQAEEAFLMSLPHQRLRYPNAESGTSLQEIEQLLGMLGQRQQQALAPLAFAIWVLPMLGFIGTVIGISQAIGGLSQGAEGMAAGGAGLKSVLGGLAFAFDTTLVGLVCVIPLALIQTVLRLRAETLGLLRYRWLLERLAQDDRHAHAEP</sequence>
<organism evidence="9 10">
    <name type="scientific">Caldichromatium japonicum</name>
    <dbReference type="NCBI Taxonomy" id="2699430"/>
    <lineage>
        <taxon>Bacteria</taxon>
        <taxon>Pseudomonadati</taxon>
        <taxon>Pseudomonadota</taxon>
        <taxon>Gammaproteobacteria</taxon>
        <taxon>Chromatiales</taxon>
        <taxon>Chromatiaceae</taxon>
        <taxon>Caldichromatium</taxon>
    </lineage>
</organism>
<evidence type="ECO:0000256" key="7">
    <source>
        <dbReference type="SAM" id="Phobius"/>
    </source>
</evidence>
<dbReference type="AlphaFoldDB" id="A0A6G7VAU5"/>
<dbReference type="Proteomes" id="UP000502699">
    <property type="component" value="Chromosome"/>
</dbReference>
<keyword evidence="6" id="KW-0653">Protein transport</keyword>
<evidence type="ECO:0000256" key="1">
    <source>
        <dbReference type="ARBA" id="ARBA00004651"/>
    </source>
</evidence>
<keyword evidence="3 7" id="KW-0812">Transmembrane</keyword>
<dbReference type="Pfam" id="PF01618">
    <property type="entry name" value="MotA_ExbB"/>
    <property type="match status" value="1"/>
</dbReference>
<proteinExistence type="inferred from homology"/>
<keyword evidence="5 7" id="KW-0472">Membrane</keyword>
<keyword evidence="6" id="KW-0813">Transport</keyword>
<feature type="transmembrane region" description="Helical" evidence="7">
    <location>
        <begin position="21"/>
        <end position="43"/>
    </location>
</feature>
<evidence type="ECO:0000313" key="9">
    <source>
        <dbReference type="EMBL" id="QIK37072.1"/>
    </source>
</evidence>
<evidence type="ECO:0000256" key="6">
    <source>
        <dbReference type="RuleBase" id="RU004057"/>
    </source>
</evidence>
<gene>
    <name evidence="9" type="ORF">GWK36_02585</name>
</gene>
<dbReference type="InterPro" id="IPR002898">
    <property type="entry name" value="MotA_ExbB_proton_chnl"/>
</dbReference>
<dbReference type="RefSeq" id="WP_166269833.1">
    <property type="nucleotide sequence ID" value="NZ_CP048029.1"/>
</dbReference>
<comment type="subcellular location">
    <subcellularLocation>
        <location evidence="1">Cell membrane</location>
        <topology evidence="1">Multi-pass membrane protein</topology>
    </subcellularLocation>
    <subcellularLocation>
        <location evidence="6">Membrane</location>
        <topology evidence="6">Multi-pass membrane protein</topology>
    </subcellularLocation>
</comment>
<evidence type="ECO:0000313" key="10">
    <source>
        <dbReference type="Proteomes" id="UP000502699"/>
    </source>
</evidence>
<keyword evidence="4 7" id="KW-1133">Transmembrane helix</keyword>
<dbReference type="KEGG" id="cjap:GWK36_02585"/>
<reference evidence="10" key="1">
    <citation type="submission" date="2020-01" db="EMBL/GenBank/DDBJ databases">
        <title>Caldichromatium gen. nov., sp. nov., a thermophilic purple sulfur bacterium member of the family Chromatiaceae isolated from Nakabusa hot spring, Japan.</title>
        <authorList>
            <person name="Saini M.K."/>
            <person name="Hanada S."/>
            <person name="Tank M."/>
        </authorList>
    </citation>
    <scope>NUCLEOTIDE SEQUENCE [LARGE SCALE GENOMIC DNA]</scope>
    <source>
        <strain evidence="10">No.7</strain>
    </source>
</reference>
<keyword evidence="2" id="KW-1003">Cell membrane</keyword>
<dbReference type="GO" id="GO:0005886">
    <property type="term" value="C:plasma membrane"/>
    <property type="evidence" value="ECO:0007669"/>
    <property type="project" value="UniProtKB-SubCell"/>
</dbReference>
<evidence type="ECO:0000256" key="3">
    <source>
        <dbReference type="ARBA" id="ARBA00022692"/>
    </source>
</evidence>
<evidence type="ECO:0000259" key="8">
    <source>
        <dbReference type="Pfam" id="PF01618"/>
    </source>
</evidence>
<name>A0A6G7VAU5_9GAMM</name>
<dbReference type="PANTHER" id="PTHR30625">
    <property type="entry name" value="PROTEIN TOLQ"/>
    <property type="match status" value="1"/>
</dbReference>
<dbReference type="PANTHER" id="PTHR30625:SF11">
    <property type="entry name" value="MOTA_TOLQ_EXBB PROTON CHANNEL DOMAIN-CONTAINING PROTEIN"/>
    <property type="match status" value="1"/>
</dbReference>
<dbReference type="EMBL" id="CP048029">
    <property type="protein sequence ID" value="QIK37072.1"/>
    <property type="molecule type" value="Genomic_DNA"/>
</dbReference>
<evidence type="ECO:0000256" key="2">
    <source>
        <dbReference type="ARBA" id="ARBA00022475"/>
    </source>
</evidence>